<accession>A0A1N7LUK3</accession>
<name>A0A1N7LUK3_9FLAO</name>
<dbReference type="STRING" id="713588.SAMN05421789_10693"/>
<evidence type="ECO:0000313" key="1">
    <source>
        <dbReference type="EMBL" id="SIS77527.1"/>
    </source>
</evidence>
<keyword evidence="2" id="KW-1185">Reference proteome</keyword>
<dbReference type="GO" id="GO:0006313">
    <property type="term" value="P:DNA transposition"/>
    <property type="evidence" value="ECO:0007669"/>
    <property type="project" value="InterPro"/>
</dbReference>
<dbReference type="GO" id="GO:0003677">
    <property type="term" value="F:DNA binding"/>
    <property type="evidence" value="ECO:0007669"/>
    <property type="project" value="InterPro"/>
</dbReference>
<dbReference type="AlphaFoldDB" id="A0A1N7LUK3"/>
<gene>
    <name evidence="1" type="ORF">SAMN05421789_10693</name>
</gene>
<protein>
    <recommendedName>
        <fullName evidence="3">Transposase</fullName>
    </recommendedName>
</protein>
<evidence type="ECO:0008006" key="3">
    <source>
        <dbReference type="Google" id="ProtNLM"/>
    </source>
</evidence>
<dbReference type="Gene3D" id="3.30.70.1290">
    <property type="entry name" value="Transposase IS200-like"/>
    <property type="match status" value="1"/>
</dbReference>
<dbReference type="InterPro" id="IPR036515">
    <property type="entry name" value="Transposase_17_sf"/>
</dbReference>
<dbReference type="OrthoDB" id="9788881at2"/>
<dbReference type="Proteomes" id="UP000185839">
    <property type="component" value="Unassembled WGS sequence"/>
</dbReference>
<dbReference type="RefSeq" id="WP_076386949.1">
    <property type="nucleotide sequence ID" value="NZ_FTOI01000006.1"/>
</dbReference>
<dbReference type="EMBL" id="FTOI01000006">
    <property type="protein sequence ID" value="SIS77527.1"/>
    <property type="molecule type" value="Genomic_DNA"/>
</dbReference>
<proteinExistence type="predicted"/>
<reference evidence="2" key="1">
    <citation type="submission" date="2017-01" db="EMBL/GenBank/DDBJ databases">
        <authorList>
            <person name="Varghese N."/>
            <person name="Submissions S."/>
        </authorList>
    </citation>
    <scope>NUCLEOTIDE SEQUENCE [LARGE SCALE GENOMIC DNA]</scope>
    <source>
        <strain evidence="2">DSM 23145</strain>
    </source>
</reference>
<evidence type="ECO:0000313" key="2">
    <source>
        <dbReference type="Proteomes" id="UP000185839"/>
    </source>
</evidence>
<sequence length="201" mass="24289">METKTSLYENFEFEQTYHLFTRVSGNELIFRKEGNYDYFLRQLSKYLLPYLEIYAYCLVPQRLSLLICFRSKNEIFKHFDLPENEMSAEQEHKFLMQPISNLLNSYSKAYNKMFQRKGALFIDYIKRERIDEEGQLKNIFKDIHQIPLQHQFVKSSEEWKYSSFNAYLNANKSTKVSKNFMLGFFENTQDLIQFHKIIQTL</sequence>
<dbReference type="GO" id="GO:0004803">
    <property type="term" value="F:transposase activity"/>
    <property type="evidence" value="ECO:0007669"/>
    <property type="project" value="InterPro"/>
</dbReference>
<organism evidence="1 2">
    <name type="scientific">Kaistella chaponensis</name>
    <dbReference type="NCBI Taxonomy" id="713588"/>
    <lineage>
        <taxon>Bacteria</taxon>
        <taxon>Pseudomonadati</taxon>
        <taxon>Bacteroidota</taxon>
        <taxon>Flavobacteriia</taxon>
        <taxon>Flavobacteriales</taxon>
        <taxon>Weeksellaceae</taxon>
        <taxon>Chryseobacterium group</taxon>
        <taxon>Kaistella</taxon>
    </lineage>
</organism>